<dbReference type="InterPro" id="IPR050640">
    <property type="entry name" value="Bact_2-comp_sensor_kinase"/>
</dbReference>
<organism evidence="17">
    <name type="scientific">Neobacillus citreus</name>
    <dbReference type="NCBI Taxonomy" id="2833578"/>
    <lineage>
        <taxon>Bacteria</taxon>
        <taxon>Bacillati</taxon>
        <taxon>Bacillota</taxon>
        <taxon>Bacilli</taxon>
        <taxon>Bacillales</taxon>
        <taxon>Bacillaceae</taxon>
        <taxon>Neobacillus</taxon>
    </lineage>
</organism>
<evidence type="ECO:0000256" key="12">
    <source>
        <dbReference type="ARBA" id="ARBA00023012"/>
    </source>
</evidence>
<dbReference type="GO" id="GO:0000155">
    <property type="term" value="F:phosphorelay sensor kinase activity"/>
    <property type="evidence" value="ECO:0007669"/>
    <property type="project" value="InterPro"/>
</dbReference>
<comment type="subcellular location">
    <subcellularLocation>
        <location evidence="2">Cell membrane</location>
        <topology evidence="2">Multi-pass membrane protein</topology>
    </subcellularLocation>
</comment>
<dbReference type="InterPro" id="IPR033479">
    <property type="entry name" value="dCache_1"/>
</dbReference>
<dbReference type="InterPro" id="IPR004358">
    <property type="entry name" value="Sig_transdc_His_kin-like_C"/>
</dbReference>
<evidence type="ECO:0000256" key="2">
    <source>
        <dbReference type="ARBA" id="ARBA00004651"/>
    </source>
</evidence>
<dbReference type="Pfam" id="PF02743">
    <property type="entry name" value="dCache_1"/>
    <property type="match status" value="1"/>
</dbReference>
<dbReference type="PRINTS" id="PR00344">
    <property type="entry name" value="BCTRLSENSOR"/>
</dbReference>
<keyword evidence="9 17" id="KW-0418">Kinase</keyword>
<comment type="catalytic activity">
    <reaction evidence="1">
        <text>ATP + protein L-histidine = ADP + protein N-phospho-L-histidine.</text>
        <dbReference type="EC" id="2.7.13.3"/>
    </reaction>
</comment>
<evidence type="ECO:0000256" key="6">
    <source>
        <dbReference type="ARBA" id="ARBA00022679"/>
    </source>
</evidence>
<evidence type="ECO:0000256" key="5">
    <source>
        <dbReference type="ARBA" id="ARBA00022553"/>
    </source>
</evidence>
<evidence type="ECO:0000256" key="1">
    <source>
        <dbReference type="ARBA" id="ARBA00000085"/>
    </source>
</evidence>
<dbReference type="PROSITE" id="PS50109">
    <property type="entry name" value="HIS_KIN"/>
    <property type="match status" value="1"/>
</dbReference>
<evidence type="ECO:0000259" key="15">
    <source>
        <dbReference type="PROSITE" id="PS50109"/>
    </source>
</evidence>
<dbReference type="PROSITE" id="PS50885">
    <property type="entry name" value="HAMP"/>
    <property type="match status" value="1"/>
</dbReference>
<dbReference type="CDD" id="cd06225">
    <property type="entry name" value="HAMP"/>
    <property type="match status" value="1"/>
</dbReference>
<dbReference type="SMART" id="SM00304">
    <property type="entry name" value="HAMP"/>
    <property type="match status" value="1"/>
</dbReference>
<dbReference type="InterPro" id="IPR010559">
    <property type="entry name" value="Sig_transdc_His_kin_internal"/>
</dbReference>
<evidence type="ECO:0000256" key="3">
    <source>
        <dbReference type="ARBA" id="ARBA00012438"/>
    </source>
</evidence>
<evidence type="ECO:0000313" key="18">
    <source>
        <dbReference type="EMBL" id="MCH6265931.1"/>
    </source>
</evidence>
<dbReference type="Proteomes" id="UP000677265">
    <property type="component" value="Unassembled WGS sequence"/>
</dbReference>
<evidence type="ECO:0000313" key="17">
    <source>
        <dbReference type="EMBL" id="MBS4181305.1"/>
    </source>
</evidence>
<dbReference type="Pfam" id="PF02518">
    <property type="entry name" value="HATPase_c"/>
    <property type="match status" value="1"/>
</dbReference>
<evidence type="ECO:0000313" key="19">
    <source>
        <dbReference type="Proteomes" id="UP000677265"/>
    </source>
</evidence>
<protein>
    <recommendedName>
        <fullName evidence="3">histidine kinase</fullName>
        <ecNumber evidence="3">2.7.13.3</ecNumber>
    </recommendedName>
</protein>
<dbReference type="EMBL" id="JAGYPE010000001">
    <property type="protein sequence ID" value="MBS4181305.1"/>
    <property type="molecule type" value="Genomic_DNA"/>
</dbReference>
<keyword evidence="10" id="KW-0067">ATP-binding</keyword>
<dbReference type="CDD" id="cd12912">
    <property type="entry name" value="PDC2_MCP_like"/>
    <property type="match status" value="1"/>
</dbReference>
<keyword evidence="6" id="KW-0808">Transferase</keyword>
<feature type="transmembrane region" description="Helical" evidence="14">
    <location>
        <begin position="311"/>
        <end position="334"/>
    </location>
</feature>
<dbReference type="InterPro" id="IPR003660">
    <property type="entry name" value="HAMP_dom"/>
</dbReference>
<dbReference type="EMBL" id="JAGYPE020000014">
    <property type="protein sequence ID" value="MCH6265931.1"/>
    <property type="molecule type" value="Genomic_DNA"/>
</dbReference>
<feature type="domain" description="HAMP" evidence="16">
    <location>
        <begin position="331"/>
        <end position="383"/>
    </location>
</feature>
<evidence type="ECO:0000256" key="14">
    <source>
        <dbReference type="SAM" id="Phobius"/>
    </source>
</evidence>
<keyword evidence="7 14" id="KW-0812">Transmembrane</keyword>
<gene>
    <name evidence="18" type="ORF">KHB02_010390</name>
    <name evidence="17" type="ORF">KHB02_07805</name>
</gene>
<comment type="caution">
    <text evidence="17">The sequence shown here is derived from an EMBL/GenBank/DDBJ whole genome shotgun (WGS) entry which is preliminary data.</text>
</comment>
<sequence length="611" mass="69580">MEHFRRNMLERLAHALLLKDQSLVRKLFVFSALFVIVPISFIGFFSYQKSVEVLESEARSYSWQIIRQVNTHIEYYVGDFEIEILKILNNQAVNRFLQMTTEEELNSSGGTANIKKVLQNAAYSRSDIANITISLNHVATVDAIDVRYNRFHPMEAFQPKFFDRILPETAEPVIFTRTLEDNENKEHVISIARRLFSPKTLKPVGFIVVDVNFKRFKEIASQVNIGHSGFMYIVDSQGNYVYNPDFSQLGKKASLQNMQKILQGESGSFVTSGEQKKLLTYNHSGFLGWTVITAIPYKELIKSSVNIRNTIFIMAVITMLIAIILGAGLAENIIKPIIGLQKMMRRVEKGDFSGQVEVLSKDEIGDLTQGFNKMLIRLNELVDEVYLSKIRETEMLLRQKEIELKALQAQINPHFLFNSLETIRGMALENGMEEISDISAALAKLLRYNINNNSQIVKLDEEILHTKVYLRIQKHRFADKFEYEFSIPDWAKKQTIAKFSIQPIVENSFKHGLEPSGGISKISITALEESEEAYIIRIQDNGVGISPLRLEEIRQNLRQKDVMEGGPGIGMVNVHRRIVHLFGDEYGISVESKEGIGAVISIRLPMNRLIG</sequence>
<evidence type="ECO:0000256" key="9">
    <source>
        <dbReference type="ARBA" id="ARBA00022777"/>
    </source>
</evidence>
<keyword evidence="19" id="KW-1185">Reference proteome</keyword>
<evidence type="ECO:0000259" key="16">
    <source>
        <dbReference type="PROSITE" id="PS50885"/>
    </source>
</evidence>
<dbReference type="Pfam" id="PF00672">
    <property type="entry name" value="HAMP"/>
    <property type="match status" value="1"/>
</dbReference>
<dbReference type="RefSeq" id="WP_213141159.1">
    <property type="nucleotide sequence ID" value="NZ_JAGYPE020000014.1"/>
</dbReference>
<dbReference type="PANTHER" id="PTHR34220">
    <property type="entry name" value="SENSOR HISTIDINE KINASE YPDA"/>
    <property type="match status" value="1"/>
</dbReference>
<dbReference type="GO" id="GO:0005886">
    <property type="term" value="C:plasma membrane"/>
    <property type="evidence" value="ECO:0007669"/>
    <property type="project" value="UniProtKB-SubCell"/>
</dbReference>
<keyword evidence="13 14" id="KW-0472">Membrane</keyword>
<keyword evidence="5" id="KW-0597">Phosphoprotein</keyword>
<dbReference type="EC" id="2.7.13.3" evidence="3"/>
<dbReference type="InterPro" id="IPR036890">
    <property type="entry name" value="HATPase_C_sf"/>
</dbReference>
<dbReference type="GO" id="GO:0005524">
    <property type="term" value="F:ATP binding"/>
    <property type="evidence" value="ECO:0007669"/>
    <property type="project" value="UniProtKB-KW"/>
</dbReference>
<dbReference type="PANTHER" id="PTHR34220:SF11">
    <property type="entry name" value="SENSOR PROTEIN KINASE HPTS"/>
    <property type="match status" value="1"/>
</dbReference>
<evidence type="ECO:0000256" key="7">
    <source>
        <dbReference type="ARBA" id="ARBA00022692"/>
    </source>
</evidence>
<evidence type="ECO:0000256" key="8">
    <source>
        <dbReference type="ARBA" id="ARBA00022741"/>
    </source>
</evidence>
<dbReference type="SUPFAM" id="SSF55874">
    <property type="entry name" value="ATPase domain of HSP90 chaperone/DNA topoisomerase II/histidine kinase"/>
    <property type="match status" value="1"/>
</dbReference>
<dbReference type="Gene3D" id="3.30.565.10">
    <property type="entry name" value="Histidine kinase-like ATPase, C-terminal domain"/>
    <property type="match status" value="1"/>
</dbReference>
<evidence type="ECO:0000256" key="4">
    <source>
        <dbReference type="ARBA" id="ARBA00022475"/>
    </source>
</evidence>
<evidence type="ECO:0000256" key="13">
    <source>
        <dbReference type="ARBA" id="ARBA00023136"/>
    </source>
</evidence>
<dbReference type="InterPro" id="IPR003594">
    <property type="entry name" value="HATPase_dom"/>
</dbReference>
<evidence type="ECO:0000256" key="10">
    <source>
        <dbReference type="ARBA" id="ARBA00022840"/>
    </source>
</evidence>
<keyword evidence="12" id="KW-0902">Two-component regulatory system</keyword>
<keyword evidence="4" id="KW-1003">Cell membrane</keyword>
<proteinExistence type="predicted"/>
<evidence type="ECO:0000256" key="11">
    <source>
        <dbReference type="ARBA" id="ARBA00022989"/>
    </source>
</evidence>
<feature type="domain" description="Histidine kinase" evidence="15">
    <location>
        <begin position="501"/>
        <end position="608"/>
    </location>
</feature>
<accession>A0A942SVZ4</accession>
<dbReference type="SMART" id="SM00387">
    <property type="entry name" value="HATPase_c"/>
    <property type="match status" value="1"/>
</dbReference>
<reference evidence="17" key="1">
    <citation type="submission" date="2021-05" db="EMBL/GenBank/DDBJ databases">
        <title>Novel Bacillus species.</title>
        <authorList>
            <person name="Liu G."/>
        </authorList>
    </citation>
    <scope>NUCLEOTIDE SEQUENCE</scope>
    <source>
        <strain evidence="17 19">FJAT-50051</strain>
    </source>
</reference>
<dbReference type="InterPro" id="IPR005467">
    <property type="entry name" value="His_kinase_dom"/>
</dbReference>
<dbReference type="Gene3D" id="3.30.450.20">
    <property type="entry name" value="PAS domain"/>
    <property type="match status" value="1"/>
</dbReference>
<dbReference type="SUPFAM" id="SSF158472">
    <property type="entry name" value="HAMP domain-like"/>
    <property type="match status" value="1"/>
</dbReference>
<dbReference type="Pfam" id="PF06580">
    <property type="entry name" value="His_kinase"/>
    <property type="match status" value="1"/>
</dbReference>
<keyword evidence="11 14" id="KW-1133">Transmembrane helix</keyword>
<feature type="transmembrane region" description="Helical" evidence="14">
    <location>
        <begin position="27"/>
        <end position="47"/>
    </location>
</feature>
<dbReference type="Gene3D" id="6.10.340.10">
    <property type="match status" value="1"/>
</dbReference>
<dbReference type="AlphaFoldDB" id="A0A942SVZ4"/>
<name>A0A942SVZ4_9BACI</name>
<keyword evidence="8" id="KW-0547">Nucleotide-binding</keyword>